<keyword evidence="4" id="KW-0804">Transcription</keyword>
<organism evidence="6 7">
    <name type="scientific">Levilactobacillus hammesii</name>
    <dbReference type="NCBI Taxonomy" id="267633"/>
    <lineage>
        <taxon>Bacteria</taxon>
        <taxon>Bacillati</taxon>
        <taxon>Bacillota</taxon>
        <taxon>Bacilli</taxon>
        <taxon>Lactobacillales</taxon>
        <taxon>Lactobacillaceae</taxon>
        <taxon>Levilactobacillus</taxon>
    </lineage>
</organism>
<evidence type="ECO:0000259" key="5">
    <source>
        <dbReference type="PROSITE" id="PS50931"/>
    </source>
</evidence>
<comment type="similarity">
    <text evidence="1">Belongs to the LysR transcriptional regulatory family.</text>
</comment>
<evidence type="ECO:0000256" key="2">
    <source>
        <dbReference type="ARBA" id="ARBA00023015"/>
    </source>
</evidence>
<accession>A0A921F029</accession>
<keyword evidence="3" id="KW-0238">DNA-binding</keyword>
<keyword evidence="2" id="KW-0805">Transcription regulation</keyword>
<dbReference type="AlphaFoldDB" id="A0A921F029"/>
<dbReference type="PROSITE" id="PS50931">
    <property type="entry name" value="HTH_LYSR"/>
    <property type="match status" value="1"/>
</dbReference>
<dbReference type="PANTHER" id="PTHR30126:SF93">
    <property type="entry name" value="HTH LYSR-TYPE DOMAIN-CONTAINING PROTEIN"/>
    <property type="match status" value="1"/>
</dbReference>
<gene>
    <name evidence="6" type="ORF">K8U88_05020</name>
</gene>
<evidence type="ECO:0000256" key="3">
    <source>
        <dbReference type="ARBA" id="ARBA00023125"/>
    </source>
</evidence>
<evidence type="ECO:0000313" key="7">
    <source>
        <dbReference type="Proteomes" id="UP000721920"/>
    </source>
</evidence>
<protein>
    <submittedName>
        <fullName evidence="6">LysR family transcriptional regulator</fullName>
    </submittedName>
</protein>
<dbReference type="GO" id="GO:0003700">
    <property type="term" value="F:DNA-binding transcription factor activity"/>
    <property type="evidence" value="ECO:0007669"/>
    <property type="project" value="InterPro"/>
</dbReference>
<evidence type="ECO:0000256" key="4">
    <source>
        <dbReference type="ARBA" id="ARBA00023163"/>
    </source>
</evidence>
<sequence length="247" mass="28311">MQLQDLEIYVNLYQQRSINGVARLMGFAQSNITARLKAIEKEFGVALFTRSYQGLTPTNSGALFYDYAQSVLNATDAVRTRMIATKVQKQHIIMSELLFPLLTAQQERYSLTDNTFELLSSTDMLEISDTRANLVVTYANFKNPAYQEIARNYLNAAFLIDANNDSRTLPLLVNSDHHCPFRMRTLRYAHHDLARVEEINSWDSIISLVKNGKGVALLPEYLIESEGLKHADHQRRFRVPYATYRLI</sequence>
<evidence type="ECO:0000256" key="1">
    <source>
        <dbReference type="ARBA" id="ARBA00009437"/>
    </source>
</evidence>
<dbReference type="InterPro" id="IPR005119">
    <property type="entry name" value="LysR_subst-bd"/>
</dbReference>
<dbReference type="Pfam" id="PF03466">
    <property type="entry name" value="LysR_substrate"/>
    <property type="match status" value="1"/>
</dbReference>
<dbReference type="Gene3D" id="1.10.10.10">
    <property type="entry name" value="Winged helix-like DNA-binding domain superfamily/Winged helix DNA-binding domain"/>
    <property type="match status" value="1"/>
</dbReference>
<dbReference type="SUPFAM" id="SSF53850">
    <property type="entry name" value="Periplasmic binding protein-like II"/>
    <property type="match status" value="1"/>
</dbReference>
<dbReference type="InterPro" id="IPR000847">
    <property type="entry name" value="LysR_HTH_N"/>
</dbReference>
<dbReference type="InterPro" id="IPR036390">
    <property type="entry name" value="WH_DNA-bd_sf"/>
</dbReference>
<evidence type="ECO:0000313" key="6">
    <source>
        <dbReference type="EMBL" id="HJE86931.1"/>
    </source>
</evidence>
<reference evidence="6" key="1">
    <citation type="journal article" date="2021" name="PeerJ">
        <title>Extensive microbial diversity within the chicken gut microbiome revealed by metagenomics and culture.</title>
        <authorList>
            <person name="Gilroy R."/>
            <person name="Ravi A."/>
            <person name="Getino M."/>
            <person name="Pursley I."/>
            <person name="Horton D.L."/>
            <person name="Alikhan N.F."/>
            <person name="Baker D."/>
            <person name="Gharbi K."/>
            <person name="Hall N."/>
            <person name="Watson M."/>
            <person name="Adriaenssens E.M."/>
            <person name="Foster-Nyarko E."/>
            <person name="Jarju S."/>
            <person name="Secka A."/>
            <person name="Antonio M."/>
            <person name="Oren A."/>
            <person name="Chaudhuri R.R."/>
            <person name="La Ragione R."/>
            <person name="Hildebrand F."/>
            <person name="Pallen M.J."/>
        </authorList>
    </citation>
    <scope>NUCLEOTIDE SEQUENCE</scope>
    <source>
        <strain evidence="6">CHK173-2145</strain>
    </source>
</reference>
<dbReference type="Pfam" id="PF00126">
    <property type="entry name" value="HTH_1"/>
    <property type="match status" value="1"/>
</dbReference>
<dbReference type="InterPro" id="IPR036388">
    <property type="entry name" value="WH-like_DNA-bd_sf"/>
</dbReference>
<dbReference type="GO" id="GO:0000976">
    <property type="term" value="F:transcription cis-regulatory region binding"/>
    <property type="evidence" value="ECO:0007669"/>
    <property type="project" value="TreeGrafter"/>
</dbReference>
<proteinExistence type="inferred from homology"/>
<name>A0A921F029_9LACO</name>
<reference evidence="6" key="2">
    <citation type="submission" date="2021-09" db="EMBL/GenBank/DDBJ databases">
        <authorList>
            <person name="Gilroy R."/>
        </authorList>
    </citation>
    <scope>NUCLEOTIDE SEQUENCE</scope>
    <source>
        <strain evidence="6">CHK173-2145</strain>
    </source>
</reference>
<dbReference type="Proteomes" id="UP000721920">
    <property type="component" value="Unassembled WGS sequence"/>
</dbReference>
<comment type="caution">
    <text evidence="6">The sequence shown here is derived from an EMBL/GenBank/DDBJ whole genome shotgun (WGS) entry which is preliminary data.</text>
</comment>
<dbReference type="SUPFAM" id="SSF46785">
    <property type="entry name" value="Winged helix' DNA-binding domain"/>
    <property type="match status" value="1"/>
</dbReference>
<dbReference type="PANTHER" id="PTHR30126">
    <property type="entry name" value="HTH-TYPE TRANSCRIPTIONAL REGULATOR"/>
    <property type="match status" value="1"/>
</dbReference>
<feature type="domain" description="HTH lysR-type" evidence="5">
    <location>
        <begin position="1"/>
        <end position="58"/>
    </location>
</feature>
<dbReference type="EMBL" id="DYXN01000073">
    <property type="protein sequence ID" value="HJE86931.1"/>
    <property type="molecule type" value="Genomic_DNA"/>
</dbReference>